<dbReference type="AlphaFoldDB" id="A0A7J6WIE9"/>
<evidence type="ECO:0000313" key="1">
    <source>
        <dbReference type="EMBL" id="KAF5197176.1"/>
    </source>
</evidence>
<protein>
    <submittedName>
        <fullName evidence="1">Uncharacterized protein</fullName>
    </submittedName>
</protein>
<name>A0A7J6WIE9_THATH</name>
<keyword evidence="2" id="KW-1185">Reference proteome</keyword>
<organism evidence="1 2">
    <name type="scientific">Thalictrum thalictroides</name>
    <name type="common">Rue-anemone</name>
    <name type="synonym">Anemone thalictroides</name>
    <dbReference type="NCBI Taxonomy" id="46969"/>
    <lineage>
        <taxon>Eukaryota</taxon>
        <taxon>Viridiplantae</taxon>
        <taxon>Streptophyta</taxon>
        <taxon>Embryophyta</taxon>
        <taxon>Tracheophyta</taxon>
        <taxon>Spermatophyta</taxon>
        <taxon>Magnoliopsida</taxon>
        <taxon>Ranunculales</taxon>
        <taxon>Ranunculaceae</taxon>
        <taxon>Thalictroideae</taxon>
        <taxon>Thalictrum</taxon>
    </lineage>
</organism>
<accession>A0A7J6WIE9</accession>
<feature type="non-terminal residue" evidence="1">
    <location>
        <position position="98"/>
    </location>
</feature>
<comment type="caution">
    <text evidence="1">The sequence shown here is derived from an EMBL/GenBank/DDBJ whole genome shotgun (WGS) entry which is preliminary data.</text>
</comment>
<gene>
    <name evidence="1" type="ORF">FRX31_013238</name>
</gene>
<dbReference type="OrthoDB" id="1281119at2759"/>
<evidence type="ECO:0000313" key="2">
    <source>
        <dbReference type="Proteomes" id="UP000554482"/>
    </source>
</evidence>
<dbReference type="Proteomes" id="UP000554482">
    <property type="component" value="Unassembled WGS sequence"/>
</dbReference>
<reference evidence="1 2" key="1">
    <citation type="submission" date="2020-06" db="EMBL/GenBank/DDBJ databases">
        <title>Transcriptomic and genomic resources for Thalictrum thalictroides and T. hernandezii: Facilitating candidate gene discovery in an emerging model plant lineage.</title>
        <authorList>
            <person name="Arias T."/>
            <person name="Riano-Pachon D.M."/>
            <person name="Di Stilio V.S."/>
        </authorList>
    </citation>
    <scope>NUCLEOTIDE SEQUENCE [LARGE SCALE GENOMIC DNA]</scope>
    <source>
        <strain evidence="2">cv. WT478/WT964</strain>
        <tissue evidence="1">Leaves</tissue>
    </source>
</reference>
<sequence>MVQAENELIKALNQKKSFIHHKSREKWKHEGANNTTYFHALYKIRSGAALIDELETVDNFILKEQTQISDYIVKFFDEKFQSKEVVIDDEILQLIPHR</sequence>
<dbReference type="EMBL" id="JABWDY010015013">
    <property type="protein sequence ID" value="KAF5197176.1"/>
    <property type="molecule type" value="Genomic_DNA"/>
</dbReference>
<proteinExistence type="predicted"/>